<keyword evidence="5" id="KW-1185">Reference proteome</keyword>
<dbReference type="PATRIC" id="fig|396268.3.peg.566"/>
<feature type="signal peptide" evidence="2">
    <location>
        <begin position="1"/>
        <end position="35"/>
    </location>
</feature>
<dbReference type="AlphaFoldDB" id="A0A0R2I6I4"/>
<dbReference type="EMBL" id="JQBW01000010">
    <property type="protein sequence ID" value="KRN58117.1"/>
    <property type="molecule type" value="Genomic_DNA"/>
</dbReference>
<accession>A0A0R2I6I4</accession>
<dbReference type="OrthoDB" id="2308084at2"/>
<feature type="domain" description="Mub B2-like" evidence="3">
    <location>
        <begin position="525"/>
        <end position="620"/>
    </location>
</feature>
<dbReference type="NCBIfam" id="TIGR03715">
    <property type="entry name" value="KxYKxGKxW"/>
    <property type="match status" value="1"/>
</dbReference>
<dbReference type="RefSeq" id="WP_057741248.1">
    <property type="nucleotide sequence ID" value="NZ_JQBW01000010.1"/>
</dbReference>
<reference evidence="4 5" key="1">
    <citation type="journal article" date="2015" name="Genome Announc.">
        <title>Expanding the biotechnology potential of lactobacilli through comparative genomics of 213 strains and associated genera.</title>
        <authorList>
            <person name="Sun Z."/>
            <person name="Harris H.M."/>
            <person name="McCann A."/>
            <person name="Guo C."/>
            <person name="Argimon S."/>
            <person name="Zhang W."/>
            <person name="Yang X."/>
            <person name="Jeffery I.B."/>
            <person name="Cooney J.C."/>
            <person name="Kagawa T.F."/>
            <person name="Liu W."/>
            <person name="Song Y."/>
            <person name="Salvetti E."/>
            <person name="Wrobel A."/>
            <person name="Rasinkangas P."/>
            <person name="Parkhill J."/>
            <person name="Rea M.C."/>
            <person name="O'Sullivan O."/>
            <person name="Ritari J."/>
            <person name="Douillard F.P."/>
            <person name="Paul Ross R."/>
            <person name="Yang R."/>
            <person name="Briner A.E."/>
            <person name="Felis G.E."/>
            <person name="de Vos W.M."/>
            <person name="Barrangou R."/>
            <person name="Klaenhammer T.R."/>
            <person name="Caufield P.W."/>
            <person name="Cui Y."/>
            <person name="Zhang H."/>
            <person name="O'Toole P.W."/>
        </authorList>
    </citation>
    <scope>NUCLEOTIDE SEQUENCE [LARGE SCALE GENOMIC DNA]</scope>
    <source>
        <strain evidence="4 5">DSM 17896</strain>
    </source>
</reference>
<organism evidence="4 5">
    <name type="scientific">Limosilactobacillus secaliphilus</name>
    <dbReference type="NCBI Taxonomy" id="396268"/>
    <lineage>
        <taxon>Bacteria</taxon>
        <taxon>Bacillati</taxon>
        <taxon>Bacillota</taxon>
        <taxon>Bacilli</taxon>
        <taxon>Lactobacillales</taxon>
        <taxon>Lactobacillaceae</taxon>
        <taxon>Limosilactobacillus</taxon>
    </lineage>
</organism>
<dbReference type="Gene3D" id="2.60.40.4300">
    <property type="match status" value="1"/>
</dbReference>
<proteinExistence type="predicted"/>
<dbReference type="InterPro" id="IPR022263">
    <property type="entry name" value="KxYKxGKxW"/>
</dbReference>
<dbReference type="STRING" id="396268.IV45_GL000560"/>
<comment type="caution">
    <text evidence="4">The sequence shown here is derived from an EMBL/GenBank/DDBJ whole genome shotgun (WGS) entry which is preliminary data.</text>
</comment>
<dbReference type="Pfam" id="PF08757">
    <property type="entry name" value="CotH"/>
    <property type="match status" value="1"/>
</dbReference>
<dbReference type="Proteomes" id="UP000050934">
    <property type="component" value="Unassembled WGS sequence"/>
</dbReference>
<keyword evidence="1 2" id="KW-0732">Signal</keyword>
<dbReference type="InterPro" id="IPR014867">
    <property type="entry name" value="Spore_coat_CotH_CotH2/3/7"/>
</dbReference>
<evidence type="ECO:0000256" key="1">
    <source>
        <dbReference type="ARBA" id="ARBA00022729"/>
    </source>
</evidence>
<dbReference type="Pfam" id="PF19258">
    <property type="entry name" value="KxYKxGKxW_sig"/>
    <property type="match status" value="1"/>
</dbReference>
<evidence type="ECO:0000259" key="3">
    <source>
        <dbReference type="Pfam" id="PF17966"/>
    </source>
</evidence>
<gene>
    <name evidence="4" type="ORF">IV45_GL000560</name>
</gene>
<protein>
    <submittedName>
        <fullName evidence="4">Kxykxgkxw signal domain protein</fullName>
    </submittedName>
</protein>
<evidence type="ECO:0000256" key="2">
    <source>
        <dbReference type="SAM" id="SignalP"/>
    </source>
</evidence>
<name>A0A0R2I6I4_9LACO</name>
<sequence length="1101" mass="123581">MEAKKHYKLYKSGKLWCVAAITVVLLTMTGVDAHADSNQNGAPLTTPQVGQPTALKQGRQNAAVQATTAQPAQQVIDYDTINTAVNDQGQVQAYTQSGQMHDLQDQGTDQNVNRHSQTNNALANINISGDLTGFNHGTWSKVQVHINWDNNQQLDAWANVKAQGDSSTGWPAKNYRLKLFKDEACTDKLKLKLPGADFKTNSFNLKSNFTDASGSLNIVNAEIAKEIYASNSADSLVATMPNYGQIAGLPLEMIVNGLDQGLYTISTYHQDKLFGLDDKQPNQIAISGTNNDQSRFLQPMTLDDLKNGRGFEAESPAKVSQANVDQINELYELAHAQGADYDRLESQYLDVNSAINFLLFSFVVNNNDGLHKNVFYVAKDGSKWSIVPYDFDLTWNYTWGSGTGNWLVPADYNFADRLQQANNVLMLNIYQHHRQDIIDLYQQLRTNVLSTGNLLKLFNNWYNQVGLATYRHNDQLWTQFSNPTAFPHYPFAGAESFFQFVNARLQYLDRTWGIQSSNELVDVPQTAKVSRTIILSQPDGTEQRVEQLASFTRQAQFDTAANRLVNVGDWQTDNSQLAQYDIPQFTGYVSLVDGAPTTQLASVKVLPNQDSQTVVVKYVKAASQNFDQTDNGNYANLDDARLHDSSLHVAGWHASNQTQGKQYHYIILWDVQGQHEIARQRIDQVERDDVERVFPVYNAAESGFDTDIQIPWQDLAQLANHQLQVISRWTDDPAGNGNSCDYWFNPISFDRSNNGWLDKCQAENNQLHIAGWNATNYSLGRLYHYIIVLNANTGREIARQLVQNGQRRDDVAAAYPQIATAHAAGFDINFNLSDELMDAPLRILSRYTSDPWGNSDYVDYYYNTVPAQNGEYAHLDNLQLQNGHIITSGWNATNRSVGRPYHWIIVLANGQEIGRQRVQDGIDRQDVADVYQRVNDAATSGFSNDFDFSNVDWSKVNSLQIVSRYSDNADSGEGSNVDYWFDPIQISQVNDGYLDRADRVNNQLTVSGWSCSNQAAGLPYRWVILFDRTQNKEVSRLMASDIQRPDVAAVYPLVSNAINSGFTAQFTLPDDCLNDNLAVVARYSDDADHGEGHFVDHWFNI</sequence>
<evidence type="ECO:0000313" key="4">
    <source>
        <dbReference type="EMBL" id="KRN58117.1"/>
    </source>
</evidence>
<dbReference type="Pfam" id="PF17966">
    <property type="entry name" value="Muc_B2"/>
    <property type="match status" value="1"/>
</dbReference>
<dbReference type="InterPro" id="IPR041495">
    <property type="entry name" value="Mub_B2"/>
</dbReference>
<feature type="chain" id="PRO_5006418165" evidence="2">
    <location>
        <begin position="36"/>
        <end position="1101"/>
    </location>
</feature>
<evidence type="ECO:0000313" key="5">
    <source>
        <dbReference type="Proteomes" id="UP000050934"/>
    </source>
</evidence>